<dbReference type="Pfam" id="PF09588">
    <property type="entry name" value="YqaJ"/>
    <property type="match status" value="1"/>
</dbReference>
<evidence type="ECO:0000256" key="1">
    <source>
        <dbReference type="SAM" id="MobiDB-lite"/>
    </source>
</evidence>
<evidence type="ECO:0000259" key="2">
    <source>
        <dbReference type="Pfam" id="PF09588"/>
    </source>
</evidence>
<keyword evidence="3" id="KW-0378">Hydrolase</keyword>
<dbReference type="InterPro" id="IPR051703">
    <property type="entry name" value="NF-kappa-B_Signaling_Reg"/>
</dbReference>
<feature type="region of interest" description="Disordered" evidence="1">
    <location>
        <begin position="512"/>
        <end position="533"/>
    </location>
</feature>
<dbReference type="Gene3D" id="3.90.320.10">
    <property type="match status" value="1"/>
</dbReference>
<reference evidence="3" key="1">
    <citation type="journal article" date="2017" name="Front. Microbiol.">
        <title>Genome Characterization of the First Mimiviruses of Lineage C Isolated in Brazil.</title>
        <authorList>
            <person name="Assis F.L."/>
            <person name="Franco-Luiz A.P.M."/>
            <person name="Dos Santos R.N."/>
            <person name="Campos F.S."/>
            <person name="Dornas F.P."/>
            <person name="Borato P.V.M."/>
            <person name="Franco A.C."/>
            <person name="Abrahao J.S."/>
            <person name="Colson P."/>
            <person name="Scola B."/>
        </authorList>
    </citation>
    <scope>NUCLEOTIDE SEQUENCE [LARGE SCALE GENOMIC DNA]</scope>
</reference>
<accession>A0A2L2DJE3</accession>
<dbReference type="InterPro" id="IPR011335">
    <property type="entry name" value="Restrct_endonuc-II-like"/>
</dbReference>
<name>A0A2L2DJE3_MIMIV</name>
<organismHost>
    <name type="scientific">Acanthamoeba polyphaga</name>
    <name type="common">Amoeba</name>
    <dbReference type="NCBI Taxonomy" id="5757"/>
</organismHost>
<feature type="domain" description="YqaJ viral recombinase" evidence="2">
    <location>
        <begin position="161"/>
        <end position="307"/>
    </location>
</feature>
<protein>
    <submittedName>
        <fullName evidence="3">Phage-type endonuclease</fullName>
    </submittedName>
</protein>
<dbReference type="SUPFAM" id="SSF52980">
    <property type="entry name" value="Restriction endonuclease-like"/>
    <property type="match status" value="1"/>
</dbReference>
<evidence type="ECO:0000313" key="3">
    <source>
        <dbReference type="EMBL" id="AVG46277.1"/>
    </source>
</evidence>
<sequence length="533" mass="64182">MNINYYNQEVDRILFNIIGDNVFTDKDLDIIVDTITNTIYQYHKTLKKNALKKIVHMLIEFKHVKHYLYDKDSEYNQIKKKKEINNKDDPDIIDLTNDDLFFDNSQEKSTNDKIELNSSLDLISHKYDYAYNEYKKTIYVRRYERVEEIKKIPQYEQKSQDWLNQRNECLTATAISKVVDEDPYDYPIDLLFDKCGKGKPFVENEFVHHGNKYEEIGTMFYSYRNNVQVGEYGLLQHRVKKMIAASPDGICSNKTYQNNKLTKLVGRLLEIKFPKTRKIETHGDLDGDICPHYYYLQVQAQLFVTELDECDFLQCKIEEYDSWEEFMQDSNPKIPGLSKKTNLEKGCLIQLLPKKMINIENPNRCLYNSKYIYPPRLHMSHEEIEKWISNEIMHFHYHDLSNDYIIDRIIYWRLSQISCSLIKVDKELFESKIPILEQFWDYVLFYRKYSDKLDKLMEYVKEVGKENSDQIFSKINKEYLSVNKKSNYKPLYQEPTKWRIIYNEKKKKNQYYNNKYSNNKYQNNKYPNNKFNN</sequence>
<dbReference type="CDD" id="cd22343">
    <property type="entry name" value="PDDEXK_lambda_exonuclease-like"/>
    <property type="match status" value="1"/>
</dbReference>
<proteinExistence type="predicted"/>
<dbReference type="GO" id="GO:0004519">
    <property type="term" value="F:endonuclease activity"/>
    <property type="evidence" value="ECO:0007669"/>
    <property type="project" value="UniProtKB-KW"/>
</dbReference>
<keyword evidence="3" id="KW-0255">Endonuclease</keyword>
<dbReference type="InterPro" id="IPR011604">
    <property type="entry name" value="PDDEXK-like_dom_sf"/>
</dbReference>
<dbReference type="PANTHER" id="PTHR46609">
    <property type="entry name" value="EXONUCLEASE, PHAGE-TYPE/RECB, C-TERMINAL DOMAIN-CONTAINING PROTEIN"/>
    <property type="match status" value="1"/>
</dbReference>
<keyword evidence="3" id="KW-0540">Nuclease</keyword>
<dbReference type="EMBL" id="MG602507">
    <property type="protein sequence ID" value="AVG46277.1"/>
    <property type="molecule type" value="Genomic_DNA"/>
</dbReference>
<dbReference type="Proteomes" id="UP000280369">
    <property type="component" value="Segment"/>
</dbReference>
<dbReference type="PANTHER" id="PTHR46609:SF6">
    <property type="entry name" value="EXONUCLEASE, PHAGE-TYPE_RECB, C-TERMINAL DOMAIN-CONTAINING PROTEIN-RELATED"/>
    <property type="match status" value="1"/>
</dbReference>
<dbReference type="InterPro" id="IPR017482">
    <property type="entry name" value="Lambda-type_endonuclease"/>
</dbReference>
<dbReference type="InterPro" id="IPR019080">
    <property type="entry name" value="YqaJ_viral_recombinase"/>
</dbReference>
<organism evidence="3">
    <name type="scientific">Acanthamoeba polyphaga mimivirus</name>
    <name type="common">APMV</name>
    <dbReference type="NCBI Taxonomy" id="212035"/>
    <lineage>
        <taxon>Viruses</taxon>
        <taxon>Varidnaviria</taxon>
        <taxon>Bamfordvirae</taxon>
        <taxon>Nucleocytoviricota</taxon>
        <taxon>Megaviricetes</taxon>
        <taxon>Imitervirales</taxon>
        <taxon>Mimiviridae</taxon>
        <taxon>Megamimivirinae</taxon>
        <taxon>Mimivirus</taxon>
        <taxon>Mimivirus bradfordmassiliense</taxon>
    </lineage>
</organism>
<dbReference type="NCBIfam" id="TIGR03033">
    <property type="entry name" value="phage_rel_nuc"/>
    <property type="match status" value="1"/>
</dbReference>